<dbReference type="NCBIfam" id="TIGR04056">
    <property type="entry name" value="OMP_RagA_SusC"/>
    <property type="match status" value="1"/>
</dbReference>
<keyword evidence="6 7" id="KW-0998">Cell outer membrane</keyword>
<reference evidence="10 11" key="1">
    <citation type="submission" date="2019-04" db="EMBL/GenBank/DDBJ databases">
        <authorList>
            <person name="Feng G."/>
            <person name="Zhang J."/>
            <person name="Zhu H."/>
        </authorList>
    </citation>
    <scope>NUCLEOTIDE SEQUENCE [LARGE SCALE GENOMIC DNA]</scope>
    <source>
        <strain evidence="10 11">9PBR-1</strain>
    </source>
</reference>
<dbReference type="AlphaFoldDB" id="A0A4Z0QHR7"/>
<dbReference type="Gene3D" id="2.40.170.20">
    <property type="entry name" value="TonB-dependent receptor, beta-barrel domain"/>
    <property type="match status" value="1"/>
</dbReference>
<evidence type="ECO:0000259" key="9">
    <source>
        <dbReference type="Pfam" id="PF07715"/>
    </source>
</evidence>
<evidence type="ECO:0000256" key="7">
    <source>
        <dbReference type="PROSITE-ProRule" id="PRU01360"/>
    </source>
</evidence>
<dbReference type="Pfam" id="PF07715">
    <property type="entry name" value="Plug"/>
    <property type="match status" value="1"/>
</dbReference>
<keyword evidence="8" id="KW-0732">Signal</keyword>
<dbReference type="OrthoDB" id="9768177at2"/>
<evidence type="ECO:0000256" key="5">
    <source>
        <dbReference type="ARBA" id="ARBA00023136"/>
    </source>
</evidence>
<comment type="similarity">
    <text evidence="7">Belongs to the TonB-dependent receptor family.</text>
</comment>
<dbReference type="InterPro" id="IPR012910">
    <property type="entry name" value="Plug_dom"/>
</dbReference>
<evidence type="ECO:0000256" key="3">
    <source>
        <dbReference type="ARBA" id="ARBA00022452"/>
    </source>
</evidence>
<keyword evidence="5 7" id="KW-0472">Membrane</keyword>
<sequence>MKNSLLKLRRLSAPVTLCGLLWLPTASPLAAPSRLAAACLPSRETPVAAPVTGRVLDEKGQPMPGVTVLEKGTTNGSTTDADGRYSLTVADNATLTFSFVGYLSQEVPVSGRSEVNVALAVDAKLLNDVVVVGYLTQNRQEVTGSVASVGAQEVRRAPVASVGEAIQGRLPGVQVSNSGQPGQAPNINIRGLGTVASGSGPLYVIDGLWVQGQGGQRDFNPADVESVQVLKDAAALAPYGASGANGVIIITTKKGKAGIPSITFSANGGVQNLVNRLELTNASQWAAINRQAYQNAGLAPQPYAANPPAGVDTDWQDEFFQQGSIQDYNLGFSGGGPNSNFNVSGGYFNQKGTVEGPKFERYSFRVNTGFNRGRLRVGQNALLTRTNQTRLNGLPFIDIVRMLPVMRVYDPTSPGGFSVGTDNANTFGTNPLALQSLLNDTGTSNRLQGNVYAEVSLFDFLRYRLNLATEYHSFHDQQKRQYGIWRRGDNVNDPSSFRETQGNELFGMAENTLTFDRSFGQHNLTAVGGFSQQRFRQEITRGVNFGYGTGPTYYWALDAGNQTPQVIGSAYVWAKRSYFAQLTYDYDQRYLFTAAFRRDGSSRFDPEKYGNFGALSVGWRVSKEQFFQNLSAFSDLKLRASYGRLGNDLVNGAYGGSYLYQGFINTNANYILGSGIQNGAIQTAYASNNIRWEDRRTTNVGFDAGFLENRLSLSADYYVSQTYDALINPDLALTFGNAGPNPFRNLGKLENKGFELQLGYNDDRGKFRYGATANLTTLKNTVLDLGTAGGDASGKANFFNGGPNEITRTEVGHEIGSFYLYEFDGIYQTGESNIPAGLQPGDVRYKDNNSDGIIDDRDRAHVGRVFPKLQYGLNLSLGYGGFDLTAFFQGVQGNDVFNVSRYWLDRTDDNGNYRADFSPWTPSNPSNTTPRALVSGGNGGIAPGNNAKFNSTRWLEDGSYLRLKNLQLGFTVPKPLLERTKYVASLRVFATSQNLFTLTDYSGFDPETVGSGAFNSLANNLSRGVDEGSYPNLRSFTLGIQAGF</sequence>
<dbReference type="GO" id="GO:0009279">
    <property type="term" value="C:cell outer membrane"/>
    <property type="evidence" value="ECO:0007669"/>
    <property type="project" value="UniProtKB-SubCell"/>
</dbReference>
<name>A0A4Z0QHR7_9BACT</name>
<proteinExistence type="inferred from homology"/>
<feature type="chain" id="PRO_5021494394" evidence="8">
    <location>
        <begin position="31"/>
        <end position="1044"/>
    </location>
</feature>
<gene>
    <name evidence="10" type="ORF">E5K02_03545</name>
</gene>
<dbReference type="RefSeq" id="WP_135392131.1">
    <property type="nucleotide sequence ID" value="NZ_SRMB01000001.1"/>
</dbReference>
<evidence type="ECO:0000256" key="6">
    <source>
        <dbReference type="ARBA" id="ARBA00023237"/>
    </source>
</evidence>
<comment type="subcellular location">
    <subcellularLocation>
        <location evidence="1 7">Cell outer membrane</location>
        <topology evidence="1 7">Multi-pass membrane protein</topology>
    </subcellularLocation>
</comment>
<dbReference type="InterPro" id="IPR037066">
    <property type="entry name" value="Plug_dom_sf"/>
</dbReference>
<dbReference type="Pfam" id="PF13715">
    <property type="entry name" value="CarbopepD_reg_2"/>
    <property type="match status" value="1"/>
</dbReference>
<organism evidence="10 11">
    <name type="scientific">Hymenobacter metallicola</name>
    <dbReference type="NCBI Taxonomy" id="2563114"/>
    <lineage>
        <taxon>Bacteria</taxon>
        <taxon>Pseudomonadati</taxon>
        <taxon>Bacteroidota</taxon>
        <taxon>Cytophagia</taxon>
        <taxon>Cytophagales</taxon>
        <taxon>Hymenobacteraceae</taxon>
        <taxon>Hymenobacter</taxon>
    </lineage>
</organism>
<keyword evidence="4 7" id="KW-0812">Transmembrane</keyword>
<protein>
    <submittedName>
        <fullName evidence="10">TonB-dependent receptor</fullName>
    </submittedName>
</protein>
<dbReference type="Gene3D" id="2.60.40.1120">
    <property type="entry name" value="Carboxypeptidase-like, regulatory domain"/>
    <property type="match status" value="1"/>
</dbReference>
<dbReference type="InterPro" id="IPR039426">
    <property type="entry name" value="TonB-dep_rcpt-like"/>
</dbReference>
<keyword evidence="11" id="KW-1185">Reference proteome</keyword>
<dbReference type="FunFam" id="2.60.40.1120:FF:000003">
    <property type="entry name" value="Outer membrane protein Omp121"/>
    <property type="match status" value="1"/>
</dbReference>
<dbReference type="Proteomes" id="UP000298471">
    <property type="component" value="Unassembled WGS sequence"/>
</dbReference>
<keyword evidence="3 7" id="KW-1134">Transmembrane beta strand</keyword>
<dbReference type="PROSITE" id="PS52016">
    <property type="entry name" value="TONB_DEPENDENT_REC_3"/>
    <property type="match status" value="1"/>
</dbReference>
<dbReference type="EMBL" id="SRMB01000001">
    <property type="protein sequence ID" value="TGE28551.1"/>
    <property type="molecule type" value="Genomic_DNA"/>
</dbReference>
<evidence type="ECO:0000313" key="10">
    <source>
        <dbReference type="EMBL" id="TGE28551.1"/>
    </source>
</evidence>
<feature type="domain" description="TonB-dependent receptor plug" evidence="9">
    <location>
        <begin position="139"/>
        <end position="247"/>
    </location>
</feature>
<evidence type="ECO:0000256" key="4">
    <source>
        <dbReference type="ARBA" id="ARBA00022692"/>
    </source>
</evidence>
<dbReference type="Gene3D" id="2.170.130.10">
    <property type="entry name" value="TonB-dependent receptor, plug domain"/>
    <property type="match status" value="1"/>
</dbReference>
<keyword evidence="10" id="KW-0675">Receptor</keyword>
<dbReference type="NCBIfam" id="TIGR04057">
    <property type="entry name" value="SusC_RagA_signa"/>
    <property type="match status" value="1"/>
</dbReference>
<comment type="caution">
    <text evidence="10">The sequence shown here is derived from an EMBL/GenBank/DDBJ whole genome shotgun (WGS) entry which is preliminary data.</text>
</comment>
<keyword evidence="2 7" id="KW-0813">Transport</keyword>
<dbReference type="SUPFAM" id="SSF56935">
    <property type="entry name" value="Porins"/>
    <property type="match status" value="1"/>
</dbReference>
<evidence type="ECO:0000256" key="1">
    <source>
        <dbReference type="ARBA" id="ARBA00004571"/>
    </source>
</evidence>
<dbReference type="SUPFAM" id="SSF49464">
    <property type="entry name" value="Carboxypeptidase regulatory domain-like"/>
    <property type="match status" value="1"/>
</dbReference>
<dbReference type="InterPro" id="IPR008969">
    <property type="entry name" value="CarboxyPept-like_regulatory"/>
</dbReference>
<dbReference type="InterPro" id="IPR023996">
    <property type="entry name" value="TonB-dep_OMP_SusC/RagA"/>
</dbReference>
<dbReference type="InterPro" id="IPR023997">
    <property type="entry name" value="TonB-dep_OMP_SusC/RagA_CS"/>
</dbReference>
<feature type="signal peptide" evidence="8">
    <location>
        <begin position="1"/>
        <end position="30"/>
    </location>
</feature>
<evidence type="ECO:0000256" key="8">
    <source>
        <dbReference type="SAM" id="SignalP"/>
    </source>
</evidence>
<accession>A0A4Z0QHR7</accession>
<evidence type="ECO:0000256" key="2">
    <source>
        <dbReference type="ARBA" id="ARBA00022448"/>
    </source>
</evidence>
<dbReference type="InterPro" id="IPR036942">
    <property type="entry name" value="Beta-barrel_TonB_sf"/>
</dbReference>
<evidence type="ECO:0000313" key="11">
    <source>
        <dbReference type="Proteomes" id="UP000298471"/>
    </source>
</evidence>